<feature type="region of interest" description="Disordered" evidence="1">
    <location>
        <begin position="358"/>
        <end position="377"/>
    </location>
</feature>
<dbReference type="EMBL" id="VIBQ01000031">
    <property type="protein sequence ID" value="KAB8416381.1"/>
    <property type="molecule type" value="Genomic_DNA"/>
</dbReference>
<proteinExistence type="predicted"/>
<protein>
    <submittedName>
        <fullName evidence="2">Uncharacterized protein</fullName>
    </submittedName>
</protein>
<evidence type="ECO:0000256" key="1">
    <source>
        <dbReference type="SAM" id="MobiDB-lite"/>
    </source>
</evidence>
<name>A0A5N6KZG5_9ROSI</name>
<evidence type="ECO:0000313" key="3">
    <source>
        <dbReference type="Proteomes" id="UP000327013"/>
    </source>
</evidence>
<sequence>MAPPKYRYSVSAASNPNDPAKLAAEIAKIDMSDPTSFGGVVKDPDKNPTDFPQFTASFPPDVNRDTHIVAICGLTTLEANPSKHGWFLSDFLAFYHILRNINNNQTWIHSLKLDKLVKDHGVYLHGNPYKSRKVVLDKDILAVITADSAVKHVVHSHNLVTKFQQAITKARDLAAQADASLLILVFAHGILSASGPRIVFGTDSFFRISDMKALLAQAPKVKVTMLSTSCFSGGWAISPELNMTMLAAAGELTQSRSWRFSASMKRASGSPFATWILDSIMNETVSEEQLAHASGLQMEAYSAHTAAMYKDVLNKIDQRAYQHGFSFSAQEDAWESNWAVRQGLPLADYLSSWNQLKNHGPDQTLHPGDPYNRDPNVSEGLKEEFQRLLRESQSSSEATDEATGVTALPDHNEWISSKFRKVSPIGDSMQSFRDQVLNAADFYKASCPGILFEDHAQSSLVQKMERIRWANREELQETWDELRYRCIELPSLAKKYLGMMDVAHAKGIAFEEFRSEEFRDLHLHDKRLNDILRNLFRQELFPLPPRSLGWAPFYKPQDFVAAALYYSQLSLAEIESKIALIKAEIERPLKEIHDELVQDSGISRKRSDPS</sequence>
<dbReference type="AlphaFoldDB" id="A0A5N6KZG5"/>
<reference evidence="2 3" key="1">
    <citation type="submission" date="2019-06" db="EMBL/GenBank/DDBJ databases">
        <title>A chromosomal-level reference genome of Carpinus fangiana (Coryloideae, Betulaceae).</title>
        <authorList>
            <person name="Yang X."/>
            <person name="Wang Z."/>
            <person name="Zhang L."/>
            <person name="Hao G."/>
            <person name="Liu J."/>
            <person name="Yang Y."/>
        </authorList>
    </citation>
    <scope>NUCLEOTIDE SEQUENCE [LARGE SCALE GENOMIC DNA]</scope>
    <source>
        <strain evidence="2">Cfa_2016G</strain>
        <tissue evidence="2">Leaf</tissue>
    </source>
</reference>
<comment type="caution">
    <text evidence="2">The sequence shown here is derived from an EMBL/GenBank/DDBJ whole genome shotgun (WGS) entry which is preliminary data.</text>
</comment>
<keyword evidence="3" id="KW-1185">Reference proteome</keyword>
<gene>
    <name evidence="2" type="ORF">FH972_024900</name>
</gene>
<organism evidence="2 3">
    <name type="scientific">Carpinus fangiana</name>
    <dbReference type="NCBI Taxonomy" id="176857"/>
    <lineage>
        <taxon>Eukaryota</taxon>
        <taxon>Viridiplantae</taxon>
        <taxon>Streptophyta</taxon>
        <taxon>Embryophyta</taxon>
        <taxon>Tracheophyta</taxon>
        <taxon>Spermatophyta</taxon>
        <taxon>Magnoliopsida</taxon>
        <taxon>eudicotyledons</taxon>
        <taxon>Gunneridae</taxon>
        <taxon>Pentapetalae</taxon>
        <taxon>rosids</taxon>
        <taxon>fabids</taxon>
        <taxon>Fagales</taxon>
        <taxon>Betulaceae</taxon>
        <taxon>Carpinus</taxon>
    </lineage>
</organism>
<accession>A0A5N6KZG5</accession>
<dbReference type="OrthoDB" id="3000060at2759"/>
<dbReference type="Proteomes" id="UP000327013">
    <property type="component" value="Unassembled WGS sequence"/>
</dbReference>
<evidence type="ECO:0000313" key="2">
    <source>
        <dbReference type="EMBL" id="KAB8416381.1"/>
    </source>
</evidence>